<protein>
    <submittedName>
        <fullName evidence="1">Uncharacterized protein</fullName>
    </submittedName>
</protein>
<proteinExistence type="predicted"/>
<reference evidence="1" key="2">
    <citation type="submission" date="2020-09" db="EMBL/GenBank/DDBJ databases">
        <authorList>
            <person name="Sun Q."/>
            <person name="Ohkuma M."/>
        </authorList>
    </citation>
    <scope>NUCLEOTIDE SEQUENCE</scope>
    <source>
        <strain evidence="1">JCM 4714</strain>
    </source>
</reference>
<evidence type="ECO:0000313" key="1">
    <source>
        <dbReference type="EMBL" id="GHE07562.1"/>
    </source>
</evidence>
<reference evidence="1" key="1">
    <citation type="journal article" date="2014" name="Int. J. Syst. Evol. Microbiol.">
        <title>Complete genome sequence of Corynebacterium casei LMG S-19264T (=DSM 44701T), isolated from a smear-ripened cheese.</title>
        <authorList>
            <consortium name="US DOE Joint Genome Institute (JGI-PGF)"/>
            <person name="Walter F."/>
            <person name="Albersmeier A."/>
            <person name="Kalinowski J."/>
            <person name="Ruckert C."/>
        </authorList>
    </citation>
    <scope>NUCLEOTIDE SEQUENCE</scope>
    <source>
        <strain evidence="1">JCM 4714</strain>
    </source>
</reference>
<comment type="caution">
    <text evidence="1">The sequence shown here is derived from an EMBL/GenBank/DDBJ whole genome shotgun (WGS) entry which is preliminary data.</text>
</comment>
<organism evidence="1 2">
    <name type="scientific">Streptomyces alanosinicus</name>
    <dbReference type="NCBI Taxonomy" id="68171"/>
    <lineage>
        <taxon>Bacteria</taxon>
        <taxon>Bacillati</taxon>
        <taxon>Actinomycetota</taxon>
        <taxon>Actinomycetes</taxon>
        <taxon>Kitasatosporales</taxon>
        <taxon>Streptomycetaceae</taxon>
        <taxon>Streptomyces</taxon>
    </lineage>
</organism>
<dbReference type="EMBL" id="BMVG01000014">
    <property type="protein sequence ID" value="GHE07562.1"/>
    <property type="molecule type" value="Genomic_DNA"/>
</dbReference>
<dbReference type="AlphaFoldDB" id="A0A919D4D6"/>
<keyword evidence="2" id="KW-1185">Reference proteome</keyword>
<accession>A0A919D4D6</accession>
<gene>
    <name evidence="1" type="ORF">GCM10010339_52790</name>
</gene>
<sequence length="72" mass="7066">MPCRVTASPRWFMTAWAPPVLVMPVSGRCGRAAGAADRDGEGAAVAGGHMAGPVAGGVTAGCGGRSGVRTAR</sequence>
<dbReference type="Proteomes" id="UP000655443">
    <property type="component" value="Unassembled WGS sequence"/>
</dbReference>
<name>A0A919D4D6_9ACTN</name>
<evidence type="ECO:0000313" key="2">
    <source>
        <dbReference type="Proteomes" id="UP000655443"/>
    </source>
</evidence>